<accession>A0A0X8K7L6</accession>
<keyword evidence="10" id="KW-1185">Reference proteome</keyword>
<dbReference type="PIRSF" id="PIRSF019345">
    <property type="entry name" value="ScpB"/>
    <property type="match status" value="1"/>
</dbReference>
<keyword evidence="4" id="KW-0131">Cell cycle</keyword>
<protein>
    <submittedName>
        <fullName evidence="6">SMC-Scp complex subunit ScpB</fullName>
    </submittedName>
    <submittedName>
        <fullName evidence="7">Segregation and condensation protein B homolog</fullName>
    </submittedName>
</protein>
<dbReference type="PANTHER" id="PTHR34298:SF2">
    <property type="entry name" value="SEGREGATION AND CONDENSATION PROTEIN B"/>
    <property type="match status" value="1"/>
</dbReference>
<evidence type="ECO:0000313" key="7">
    <source>
        <dbReference type="EMBL" id="STY97824.1"/>
    </source>
</evidence>
<evidence type="ECO:0000313" key="10">
    <source>
        <dbReference type="Proteomes" id="UP000255230"/>
    </source>
</evidence>
<dbReference type="NCBIfam" id="TIGR00281">
    <property type="entry name" value="SMC-Scp complex subunit ScpB"/>
    <property type="match status" value="1"/>
</dbReference>
<dbReference type="InterPro" id="IPR005234">
    <property type="entry name" value="ScpB_csome_segregation"/>
</dbReference>
<evidence type="ECO:0000313" key="8">
    <source>
        <dbReference type="Proteomes" id="UP000229340"/>
    </source>
</evidence>
<dbReference type="GO" id="GO:0051304">
    <property type="term" value="P:chromosome separation"/>
    <property type="evidence" value="ECO:0007669"/>
    <property type="project" value="InterPro"/>
</dbReference>
<dbReference type="SUPFAM" id="SSF46785">
    <property type="entry name" value="Winged helix' DNA-binding domain"/>
    <property type="match status" value="2"/>
</dbReference>
<reference evidence="8" key="1">
    <citation type="submission" date="2017-11" db="EMBL/GenBank/DDBJ databases">
        <title>Complete genome sequence of Moraxella osloensis NP7 isolated from human skin.</title>
        <authorList>
            <person name="Lee K."/>
            <person name="Lim J.Y."/>
            <person name="Hwang I."/>
        </authorList>
    </citation>
    <scope>NUCLEOTIDE SEQUENCE [LARGE SCALE GENOMIC DNA]</scope>
    <source>
        <strain evidence="8">NP7</strain>
    </source>
</reference>
<reference evidence="7 10" key="5">
    <citation type="submission" date="2018-06" db="EMBL/GenBank/DDBJ databases">
        <authorList>
            <consortium name="Pathogen Informatics"/>
            <person name="Doyle S."/>
        </authorList>
    </citation>
    <scope>NUCLEOTIDE SEQUENCE [LARGE SCALE GENOMIC DNA]</scope>
    <source>
        <strain evidence="7 10">NCTC10465</strain>
    </source>
</reference>
<keyword evidence="3" id="KW-0159">Chromosome partition</keyword>
<evidence type="ECO:0000256" key="4">
    <source>
        <dbReference type="ARBA" id="ARBA00023306"/>
    </source>
</evidence>
<evidence type="ECO:0000313" key="9">
    <source>
        <dbReference type="Proteomes" id="UP000234914"/>
    </source>
</evidence>
<dbReference type="EMBL" id="CP024443">
    <property type="protein sequence ID" value="ATR78361.1"/>
    <property type="molecule type" value="Genomic_DNA"/>
</dbReference>
<dbReference type="EMBL" id="PKJS01000014">
    <property type="protein sequence ID" value="PKZ68046.1"/>
    <property type="molecule type" value="Genomic_DNA"/>
</dbReference>
<dbReference type="Proteomes" id="UP000234914">
    <property type="component" value="Unassembled WGS sequence"/>
</dbReference>
<dbReference type="AlphaFoldDB" id="A0A0X8K7L6"/>
<sequence length="181" mass="20222">MTDFNQQHQLAQQHSKSIEAILHASETPITAKQLCHWLSINPNQLSMALTVLQQRLSQGALTLADTASGYRLQIANDFSPLIQQVFPQRQETLSQALLETLSVIAYKQPVTRGDIEQIRGVTVSSNILRQLFDKGWIIEQGFRDTLGRPALLHTTPAFLAAFGLKSLQDLPKLPDVQQLEI</sequence>
<reference evidence="5" key="4">
    <citation type="journal article" date="2018" name="Misainmurhag Hoiji">
        <title>Complete genome sequence of multidrug-resistant Moraxella osloensis NP7 with multiple plasmids isolated from human skin.</title>
        <authorList>
            <person name="Ganzorig M."/>
            <person name="Lim J.Y."/>
            <person name="Hwang I."/>
            <person name="Lee K."/>
        </authorList>
    </citation>
    <scope>NUCLEOTIDE SEQUENCE</scope>
    <source>
        <strain evidence="5">NP7</strain>
    </source>
</reference>
<dbReference type="InterPro" id="IPR036388">
    <property type="entry name" value="WH-like_DNA-bd_sf"/>
</dbReference>
<dbReference type="GO" id="GO:0051301">
    <property type="term" value="P:cell division"/>
    <property type="evidence" value="ECO:0007669"/>
    <property type="project" value="UniProtKB-KW"/>
</dbReference>
<dbReference type="Proteomes" id="UP000255230">
    <property type="component" value="Unassembled WGS sequence"/>
</dbReference>
<organism evidence="6 9">
    <name type="scientific">Faucicola osloensis</name>
    <name type="common">Moraxella osloensis</name>
    <dbReference type="NCBI Taxonomy" id="34062"/>
    <lineage>
        <taxon>Bacteria</taxon>
        <taxon>Pseudomonadati</taxon>
        <taxon>Pseudomonadota</taxon>
        <taxon>Gammaproteobacteria</taxon>
        <taxon>Moraxellales</taxon>
        <taxon>Moraxellaceae</taxon>
        <taxon>Faucicola</taxon>
    </lineage>
</organism>
<evidence type="ECO:0000256" key="2">
    <source>
        <dbReference type="ARBA" id="ARBA00022618"/>
    </source>
</evidence>
<dbReference type="KEGG" id="mos:AXE82_10100"/>
<reference evidence="5" key="3">
    <citation type="journal article" date="2018" name="Genome Announc.">
        <title>Complete Genome Sequences of Three Moraxella osloensis Strains Isolated from Human Skin.</title>
        <authorList>
            <person name="Lim J.Y."/>
            <person name="Hwang I."/>
            <person name="Ganzorig M."/>
            <person name="Huang S.L."/>
            <person name="Cho G.S."/>
            <person name="Franz C.M.A.P."/>
            <person name="Lee K."/>
        </authorList>
    </citation>
    <scope>NUCLEOTIDE SEQUENCE</scope>
    <source>
        <strain evidence="5">NP7</strain>
    </source>
</reference>
<evidence type="ECO:0000256" key="1">
    <source>
        <dbReference type="ARBA" id="ARBA00022490"/>
    </source>
</evidence>
<dbReference type="GeneID" id="35778195"/>
<reference evidence="6 9" key="2">
    <citation type="submission" date="2017-12" db="EMBL/GenBank/DDBJ databases">
        <title>Phylogenetic diversity of female urinary microbiome.</title>
        <authorList>
            <person name="Thomas-White K."/>
            <person name="Wolfe A.J."/>
        </authorList>
    </citation>
    <scope>NUCLEOTIDE SEQUENCE [LARGE SCALE GENOMIC DNA]</scope>
    <source>
        <strain evidence="6 9">UMB0416</strain>
    </source>
</reference>
<dbReference type="Pfam" id="PF04079">
    <property type="entry name" value="SMC_ScpB"/>
    <property type="match status" value="1"/>
</dbReference>
<dbReference type="STRING" id="34062.AXE82_10100"/>
<keyword evidence="2" id="KW-0132">Cell division</keyword>
<proteinExistence type="predicted"/>
<evidence type="ECO:0000313" key="5">
    <source>
        <dbReference type="EMBL" id="ATR78361.1"/>
    </source>
</evidence>
<name>A0A0X8K7L6_FAUOS</name>
<dbReference type="EMBL" id="UGPY01000001">
    <property type="protein sequence ID" value="STY97824.1"/>
    <property type="molecule type" value="Genomic_DNA"/>
</dbReference>
<dbReference type="RefSeq" id="WP_062334329.1">
    <property type="nucleotide sequence ID" value="NZ_CALTVS010000104.1"/>
</dbReference>
<gene>
    <name evidence="6" type="primary">scpB</name>
    <name evidence="6" type="ORF">CYJ96_10250</name>
    <name evidence="7" type="ORF">NCTC10465_01615</name>
    <name evidence="5" type="ORF">NP7_03245</name>
</gene>
<keyword evidence="1" id="KW-0963">Cytoplasm</keyword>
<dbReference type="Proteomes" id="UP000229340">
    <property type="component" value="Chromosome"/>
</dbReference>
<dbReference type="Gene3D" id="1.10.10.10">
    <property type="entry name" value="Winged helix-like DNA-binding domain superfamily/Winged helix DNA-binding domain"/>
    <property type="match status" value="2"/>
</dbReference>
<dbReference type="InterPro" id="IPR036390">
    <property type="entry name" value="WH_DNA-bd_sf"/>
</dbReference>
<evidence type="ECO:0000313" key="6">
    <source>
        <dbReference type="EMBL" id="PKZ68046.1"/>
    </source>
</evidence>
<dbReference type="PANTHER" id="PTHR34298">
    <property type="entry name" value="SEGREGATION AND CONDENSATION PROTEIN B"/>
    <property type="match status" value="1"/>
</dbReference>
<evidence type="ECO:0000256" key="3">
    <source>
        <dbReference type="ARBA" id="ARBA00022829"/>
    </source>
</evidence>